<dbReference type="InterPro" id="IPR011989">
    <property type="entry name" value="ARM-like"/>
</dbReference>
<evidence type="ECO:0000256" key="1">
    <source>
        <dbReference type="ARBA" id="ARBA00004496"/>
    </source>
</evidence>
<evidence type="ECO:0000256" key="2">
    <source>
        <dbReference type="ARBA" id="ARBA00022448"/>
    </source>
</evidence>
<name>A0AAV7YGH7_9EUKA</name>
<gene>
    <name evidence="6" type="ORF">M0812_24224</name>
</gene>
<keyword evidence="5" id="KW-0653">Protein transport</keyword>
<sequence length="1136" mass="129370">MNNELKEFEEILKLLMVSNNETRNQAEKQYSELIEQNPEICTRYLLEMVPFSTEKNVKSLSMVLFRRAIISILHPIWEKFSKNHQNLIKSSLIELLGIKLDRYTKKLVCDAIVSVRSKDEGWTDLVATILEFTRSNEANSQYLGLYTLHELCRYCSLSLGKKHVQVEKLVRTFLNSENVSLEVQMCGTKLISTLILVVPKNKHSGLRKFTPDILNLLGKLVSNNEYDLAESLLKDLLDVCEISVSLFDNHVKQVLNGMIELASLPSGIEIDPLRYFALELLYEILQRNTTKALRTKGYLSEMIKCSLQFIAEIDPENSDLKILRWIGEKEVTFSEITSVDVGSALLDKISILLGGEKVLSQIFEHIPDLLNSEKWTWRFAGLNAIMSISEGCKEHMMEKLKSVLELLLPHANDQQLPVSFQAIMTLGQLCDDFSPMIQEQFHATIFPLLIDQLKANIKNFNNSSNTDFNYLIHVTLCSIINFVEGLDEGNSIKIIELHFDGTIELLTELLQNNEEIHISETCVTCLASLILSSKGSDLFLNHFEQIGTLFFTLLDNTQNESNLSVLRGKTFEALSVIGETIGAEKFEPIVEQLYKNMIETQKGIYDQNLSNGQLVYILRAWSRLSEHLGSTIIPYLEYLIPIILTNIEERTEFVLLKDLENTNKNEQKQQEKGLRIFHLGEQKIGVKTSVLQERKDSLNLLFKICKNLSINFSPYVLKTAQVCIPQLECYSHEDVRLFASMIIPELIKICIQSLKENLENADPKILKELIQVSILRLTQACSKEEIVDILSVQLQSLSESIANGNEALEKEQTLSVIAVLPPILLASQDRIAVLIKTIQENENEISVEEENLIADQIGNEHELMYFVASVLDNLLKFHFDSCWDYFKENLLNYYLLTLKPEHGVTINTSAVYVLDAVAEYGGEIGFQAIWSDFGPYLLDFIQDQDTSLRQASGYGLGICAQIGGDRFSKISKRVAQTLVRSIQKFSLNSFKNMDLTEEEINEVGLCSENLISALGKTCFYHHSKTDLNKFILNWVGFLPLTLDDEQAKINHNFICEYINSNNVSFVGKNFQNLPKILSVLLSVYFSDLSTQTIEETIQSLAKNIKQDWQEKKISNLLNKINNKELSQKFLQIMKEI</sequence>
<dbReference type="SUPFAM" id="SSF48371">
    <property type="entry name" value="ARM repeat"/>
    <property type="match status" value="2"/>
</dbReference>
<reference evidence="6" key="1">
    <citation type="submission" date="2022-08" db="EMBL/GenBank/DDBJ databases">
        <title>Novel sulphate-reducing endosymbionts in the free-living metamonad Anaeramoeba.</title>
        <authorList>
            <person name="Jerlstrom-Hultqvist J."/>
            <person name="Cepicka I."/>
            <person name="Gallot-Lavallee L."/>
            <person name="Salas-Leiva D."/>
            <person name="Curtis B.A."/>
            <person name="Zahonova K."/>
            <person name="Pipaliya S."/>
            <person name="Dacks J."/>
            <person name="Roger A.J."/>
        </authorList>
    </citation>
    <scope>NUCLEOTIDE SEQUENCE</scope>
    <source>
        <strain evidence="6">Busselton2</strain>
    </source>
</reference>
<dbReference type="InterPro" id="IPR016024">
    <property type="entry name" value="ARM-type_fold"/>
</dbReference>
<evidence type="ECO:0000313" key="6">
    <source>
        <dbReference type="EMBL" id="KAJ3428888.1"/>
    </source>
</evidence>
<evidence type="ECO:0000256" key="3">
    <source>
        <dbReference type="ARBA" id="ARBA00022490"/>
    </source>
</evidence>
<dbReference type="AlphaFoldDB" id="A0AAV7YGH7"/>
<accession>A0AAV7YGH7</accession>
<dbReference type="Gene3D" id="1.25.10.10">
    <property type="entry name" value="Leucine-rich Repeat Variant"/>
    <property type="match status" value="1"/>
</dbReference>
<organism evidence="6 7">
    <name type="scientific">Anaeramoeba flamelloides</name>
    <dbReference type="NCBI Taxonomy" id="1746091"/>
    <lineage>
        <taxon>Eukaryota</taxon>
        <taxon>Metamonada</taxon>
        <taxon>Anaeramoebidae</taxon>
        <taxon>Anaeramoeba</taxon>
    </lineage>
</organism>
<keyword evidence="3" id="KW-0963">Cytoplasm</keyword>
<keyword evidence="2" id="KW-0813">Transport</keyword>
<dbReference type="GO" id="GO:0005737">
    <property type="term" value="C:cytoplasm"/>
    <property type="evidence" value="ECO:0007669"/>
    <property type="project" value="UniProtKB-SubCell"/>
</dbReference>
<dbReference type="EMBL" id="JANTQA010000057">
    <property type="protein sequence ID" value="KAJ3428888.1"/>
    <property type="molecule type" value="Genomic_DNA"/>
</dbReference>
<dbReference type="Proteomes" id="UP001146793">
    <property type="component" value="Unassembled WGS sequence"/>
</dbReference>
<comment type="caution">
    <text evidence="6">The sequence shown here is derived from an EMBL/GenBank/DDBJ whole genome shotgun (WGS) entry which is preliminary data.</text>
</comment>
<evidence type="ECO:0000313" key="7">
    <source>
        <dbReference type="Proteomes" id="UP001146793"/>
    </source>
</evidence>
<proteinExistence type="predicted"/>
<dbReference type="InterPro" id="IPR040122">
    <property type="entry name" value="Importin_beta"/>
</dbReference>
<evidence type="ECO:0000256" key="4">
    <source>
        <dbReference type="ARBA" id="ARBA00022737"/>
    </source>
</evidence>
<dbReference type="GO" id="GO:0006606">
    <property type="term" value="P:protein import into nucleus"/>
    <property type="evidence" value="ECO:0007669"/>
    <property type="project" value="InterPro"/>
</dbReference>
<protein>
    <submittedName>
        <fullName evidence="6">Karyopherin (Importin) beta</fullName>
    </submittedName>
</protein>
<comment type="subcellular location">
    <subcellularLocation>
        <location evidence="1">Cytoplasm</location>
    </subcellularLocation>
</comment>
<keyword evidence="4" id="KW-0677">Repeat</keyword>
<evidence type="ECO:0000256" key="5">
    <source>
        <dbReference type="ARBA" id="ARBA00022927"/>
    </source>
</evidence>
<dbReference type="PANTHER" id="PTHR10527">
    <property type="entry name" value="IMPORTIN BETA"/>
    <property type="match status" value="1"/>
</dbReference>